<dbReference type="RefSeq" id="WP_210315120.1">
    <property type="nucleotide sequence ID" value="NZ_BAABEG010000002.1"/>
</dbReference>
<accession>A0A7X0FCC8</accession>
<comment type="caution">
    <text evidence="2">The sequence shown here is derived from an EMBL/GenBank/DDBJ whole genome shotgun (WGS) entry which is preliminary data.</text>
</comment>
<dbReference type="EMBL" id="JACHOU010000019">
    <property type="protein sequence ID" value="MBB6357050.1"/>
    <property type="molecule type" value="Genomic_DNA"/>
</dbReference>
<dbReference type="Pfam" id="PF16316">
    <property type="entry name" value="DUF4956"/>
    <property type="match status" value="1"/>
</dbReference>
<keyword evidence="3" id="KW-1185">Reference proteome</keyword>
<gene>
    <name evidence="2" type="ORF">GGR00_004870</name>
</gene>
<sequence length="194" mass="21501">MTPQLLQNLFVMEFVRFAVDVTGMSILLFGMYYRRYRDKELVTAAALFNIFVFAVLTVLSVVDFGVAAGFGLFAILALFTLRSEPLSKTEMTYFFGSVAIAVISSVQGTTIPFAAATVLFVLIGAYVIDHPKMLQSVSGTKVSLDKIHLALLSDPVAMRAELSTRLGVDVLSYQVLQLDYITEMAKLNVHYRKH</sequence>
<protein>
    <submittedName>
        <fullName evidence="2">Putative membrane protein</fullName>
    </submittedName>
</protein>
<evidence type="ECO:0000313" key="2">
    <source>
        <dbReference type="EMBL" id="MBB6357050.1"/>
    </source>
</evidence>
<keyword evidence="1" id="KW-0812">Transmembrane</keyword>
<dbReference type="InterPro" id="IPR032531">
    <property type="entry name" value="DUF4956"/>
</dbReference>
<evidence type="ECO:0000313" key="3">
    <source>
        <dbReference type="Proteomes" id="UP000536262"/>
    </source>
</evidence>
<name>A0A7X0FCC8_9HYPH</name>
<keyword evidence="1" id="KW-0472">Membrane</keyword>
<evidence type="ECO:0000256" key="1">
    <source>
        <dbReference type="SAM" id="Phobius"/>
    </source>
</evidence>
<proteinExistence type="predicted"/>
<feature type="transmembrane region" description="Helical" evidence="1">
    <location>
        <begin position="14"/>
        <end position="33"/>
    </location>
</feature>
<dbReference type="Proteomes" id="UP000536262">
    <property type="component" value="Unassembled WGS sequence"/>
</dbReference>
<keyword evidence="1" id="KW-1133">Transmembrane helix</keyword>
<organism evidence="2 3">
    <name type="scientific">Aminobacter aganoensis</name>
    <dbReference type="NCBI Taxonomy" id="83264"/>
    <lineage>
        <taxon>Bacteria</taxon>
        <taxon>Pseudomonadati</taxon>
        <taxon>Pseudomonadota</taxon>
        <taxon>Alphaproteobacteria</taxon>
        <taxon>Hyphomicrobiales</taxon>
        <taxon>Phyllobacteriaceae</taxon>
        <taxon>Aminobacter</taxon>
    </lineage>
</organism>
<reference evidence="2 3" key="1">
    <citation type="submission" date="2020-08" db="EMBL/GenBank/DDBJ databases">
        <title>Genomic Encyclopedia of Type Strains, Phase IV (KMG-IV): sequencing the most valuable type-strain genomes for metagenomic binning, comparative biology and taxonomic classification.</title>
        <authorList>
            <person name="Goeker M."/>
        </authorList>
    </citation>
    <scope>NUCLEOTIDE SEQUENCE [LARGE SCALE GENOMIC DNA]</scope>
    <source>
        <strain evidence="2 3">DSM 7051</strain>
    </source>
</reference>
<feature type="transmembrane region" description="Helical" evidence="1">
    <location>
        <begin position="98"/>
        <end position="128"/>
    </location>
</feature>
<feature type="transmembrane region" description="Helical" evidence="1">
    <location>
        <begin position="45"/>
        <end position="78"/>
    </location>
</feature>
<dbReference type="AlphaFoldDB" id="A0A7X0FCC8"/>